<dbReference type="GO" id="GO:0004553">
    <property type="term" value="F:hydrolase activity, hydrolyzing O-glycosyl compounds"/>
    <property type="evidence" value="ECO:0007669"/>
    <property type="project" value="InterPro"/>
</dbReference>
<dbReference type="Gene3D" id="2.60.40.1190">
    <property type="match status" value="1"/>
</dbReference>
<dbReference type="GeneID" id="78294023"/>
<feature type="domain" description="GH10" evidence="4">
    <location>
        <begin position="447"/>
        <end position="606"/>
    </location>
</feature>
<keyword evidence="6" id="KW-1185">Reference proteome</keyword>
<dbReference type="Proteomes" id="UP000245959">
    <property type="component" value="Unassembled WGS sequence"/>
</dbReference>
<dbReference type="PANTHER" id="PTHR12631">
    <property type="entry name" value="ALPHA-L-IDURONIDASE"/>
    <property type="match status" value="1"/>
</dbReference>
<dbReference type="InterPro" id="IPR001000">
    <property type="entry name" value="GH10_dom"/>
</dbReference>
<dbReference type="InterPro" id="IPR017853">
    <property type="entry name" value="GH"/>
</dbReference>
<name>A0A2U1B8Y6_9BACT</name>
<dbReference type="Gene3D" id="3.20.20.80">
    <property type="entry name" value="Glycosidases"/>
    <property type="match status" value="1"/>
</dbReference>
<keyword evidence="3" id="KW-0624">Polysaccharide degradation</keyword>
<accession>A0A2U1B8Y6</accession>
<organism evidence="5 6">
    <name type="scientific">Victivallis vadensis</name>
    <dbReference type="NCBI Taxonomy" id="172901"/>
    <lineage>
        <taxon>Bacteria</taxon>
        <taxon>Pseudomonadati</taxon>
        <taxon>Lentisphaerota</taxon>
        <taxon>Lentisphaeria</taxon>
        <taxon>Victivallales</taxon>
        <taxon>Victivallaceae</taxon>
        <taxon>Victivallis</taxon>
    </lineage>
</organism>
<evidence type="ECO:0000256" key="2">
    <source>
        <dbReference type="ARBA" id="ARBA00023277"/>
    </source>
</evidence>
<evidence type="ECO:0000313" key="5">
    <source>
        <dbReference type="EMBL" id="PVY45118.1"/>
    </source>
</evidence>
<dbReference type="InterPro" id="IPR051923">
    <property type="entry name" value="Glycosyl_Hydrolase_39"/>
</dbReference>
<dbReference type="AlphaFoldDB" id="A0A2U1B8Y6"/>
<evidence type="ECO:0000256" key="1">
    <source>
        <dbReference type="ARBA" id="ARBA00022801"/>
    </source>
</evidence>
<sequence>MKTFILLAVSVVALACAGEEIRFDGSVAVALIQGEKRDQALTPAVPSESEAPCLKLTWGERRHRFAELKLRNNRKIAPVEQASAGLTVYVPEKTRVGRIGVRFTDAKGETFQFYPAGEGLKRGAWNTLSYRISETDANSSWGGNADRKVDGALRFSGVAVNFPAGSGAGELFIGKLQLHERQGELLVCGEPFLNFDRSENFALRGNPAEASLKLTDSGWEMAGTVEKRKKFTMVDRKLSLTPYAPAELAVFRLDGAGSTGKGTAALSYTDSTGRKFQAKCNFAPGQKELRFEFPASKAPTGYYSSITVEPEPGEFRLCFTGSERFGRRSAAEAVGFEVDTGNPLHLLLAGEKGKPAFRFINRAAVPLEVQAEVELVDYYGRSVKNAFPLKLAPGEAVSRPLEGTLPALGIWYVSCRITAANDKGDVAVSKRSFAWLKPAGPTPGRAKGFLFGICSHPQRWSLRDQELEALAMAYCGGKVLRNDASWSSLQPAPDRWNFESMDRKVELFGRYDIELAPIWAYTPRWAAAPEVRGKEWKEWFRSLPDYGAWEKFISATVTRYRGKIRLWEVWNEPDFKGRTSYGSDEYAELMKLAWRAAKAADPEVIIQSGGFATVKDHPSRKGNFHEEALVKGRGFFDIHAYHEHGRFASYRAAVEERFLPMRERTGTTVPWYANETALNSLGGERNQAAALFKKLLYSWANGAIGYNWYDLRNDGFDVKNGEHNYGMITNDFQPKAVYVAYNTLAGCFSGAQYLKRIDCKAPELYVYLFSRGGELLAGIWNETNRGATVPLQFSTDAAAAEAVDLMGNARPLAVQGGIVVAEAGRDPVILRLKKASDCIWGGNLVSIDTDGPAVPGSKVKLAIGVRNPYAQEREFRLKLIVPEGVAAVPAERVIRIAAGSEASWNSELSIPVTYRKAAELQLEYAIGADGASGVIGLPLVPARRIASGEMKPEAPDFRMDRRDQAISLFEADPGKVHLTWQGPEDRSARVWLRRDGTQLRLRFAVTDDRHVQPNSGAGVWKGDCVQFALLLPGQDRMWEIGLSRLDSGKSEVFIWSAPSGFDVAGSAAGIRLATSREGTVTCYDATIPLSVLGTTPEALAAGARFNALINDDDGEGREGWIQIAPGIGENKDPAKYPLILFP</sequence>
<dbReference type="RefSeq" id="WP_116882692.1">
    <property type="nucleotide sequence ID" value="NZ_CABMMC010000019.1"/>
</dbReference>
<reference evidence="5 6" key="1">
    <citation type="submission" date="2018-04" db="EMBL/GenBank/DDBJ databases">
        <title>Genomic Encyclopedia of Type Strains, Phase IV (KMG-IV): sequencing the most valuable type-strain genomes for metagenomic binning, comparative biology and taxonomic classification.</title>
        <authorList>
            <person name="Goeker M."/>
        </authorList>
    </citation>
    <scope>NUCLEOTIDE SEQUENCE [LARGE SCALE GENOMIC DNA]</scope>
    <source>
        <strain evidence="5 6">DSM 14823</strain>
    </source>
</reference>
<dbReference type="Pfam" id="PF00331">
    <property type="entry name" value="Glyco_hydro_10"/>
    <property type="match status" value="1"/>
</dbReference>
<keyword evidence="2" id="KW-0119">Carbohydrate metabolism</keyword>
<evidence type="ECO:0000313" key="6">
    <source>
        <dbReference type="Proteomes" id="UP000245959"/>
    </source>
</evidence>
<proteinExistence type="predicted"/>
<dbReference type="SUPFAM" id="SSF49344">
    <property type="entry name" value="CBD9-like"/>
    <property type="match status" value="1"/>
</dbReference>
<dbReference type="EMBL" id="QEKH01000003">
    <property type="protein sequence ID" value="PVY45118.1"/>
    <property type="molecule type" value="Genomic_DNA"/>
</dbReference>
<evidence type="ECO:0000259" key="4">
    <source>
        <dbReference type="Pfam" id="PF00331"/>
    </source>
</evidence>
<dbReference type="OrthoDB" id="9776971at2"/>
<dbReference type="CDD" id="cd09621">
    <property type="entry name" value="CBM9_like_5"/>
    <property type="match status" value="1"/>
</dbReference>
<comment type="caution">
    <text evidence="5">The sequence shown here is derived from an EMBL/GenBank/DDBJ whole genome shotgun (WGS) entry which is preliminary data.</text>
</comment>
<protein>
    <submittedName>
        <fullName evidence="5">Glycosyl hydrolase family 10</fullName>
    </submittedName>
</protein>
<keyword evidence="1 5" id="KW-0378">Hydrolase</keyword>
<dbReference type="PANTHER" id="PTHR12631:SF10">
    <property type="entry name" value="BETA-XYLOSIDASE-LIKE PROTEIN-RELATED"/>
    <property type="match status" value="1"/>
</dbReference>
<gene>
    <name evidence="5" type="ORF">C8D82_10332</name>
</gene>
<dbReference type="PROSITE" id="PS51257">
    <property type="entry name" value="PROKAR_LIPOPROTEIN"/>
    <property type="match status" value="1"/>
</dbReference>
<evidence type="ECO:0000256" key="3">
    <source>
        <dbReference type="ARBA" id="ARBA00023326"/>
    </source>
</evidence>
<dbReference type="SUPFAM" id="SSF51445">
    <property type="entry name" value="(Trans)glycosidases"/>
    <property type="match status" value="1"/>
</dbReference>
<dbReference type="GO" id="GO:0000272">
    <property type="term" value="P:polysaccharide catabolic process"/>
    <property type="evidence" value="ECO:0007669"/>
    <property type="project" value="UniProtKB-KW"/>
</dbReference>